<name>M0DGD2_HALPD</name>
<evidence type="ECO:0000313" key="2">
    <source>
        <dbReference type="Proteomes" id="UP000011513"/>
    </source>
</evidence>
<dbReference type="InParanoid" id="M0DGD2"/>
<evidence type="ECO:0000313" key="1">
    <source>
        <dbReference type="EMBL" id="ELZ34531.1"/>
    </source>
</evidence>
<gene>
    <name evidence="1" type="ORF">C474_02461</name>
</gene>
<dbReference type="Proteomes" id="UP000011513">
    <property type="component" value="Unassembled WGS sequence"/>
</dbReference>
<evidence type="ECO:0008006" key="3">
    <source>
        <dbReference type="Google" id="ProtNLM"/>
    </source>
</evidence>
<protein>
    <recommendedName>
        <fullName evidence="3">Lipoprotein</fullName>
    </recommendedName>
</protein>
<dbReference type="PROSITE" id="PS51257">
    <property type="entry name" value="PROKAR_LIPOPROTEIN"/>
    <property type="match status" value="1"/>
</dbReference>
<sequence length="96" mass="10231">MPSGRDFLASASVVLGAGVAGCSAVPAPRPTMDVGVMNWRDRTLTVTVLEEASHHYHYRPDCGGPDDPEPGLLVTLTGDRSVRFTQATCSDDEPFV</sequence>
<organism evidence="1 2">
    <name type="scientific">Halogeometricum pallidum JCM 14848</name>
    <dbReference type="NCBI Taxonomy" id="1227487"/>
    <lineage>
        <taxon>Archaea</taxon>
        <taxon>Methanobacteriati</taxon>
        <taxon>Methanobacteriota</taxon>
        <taxon>Stenosarchaea group</taxon>
        <taxon>Halobacteria</taxon>
        <taxon>Halobacteriales</taxon>
        <taxon>Haloferacaceae</taxon>
        <taxon>Halogeometricum</taxon>
    </lineage>
</organism>
<dbReference type="AlphaFoldDB" id="M0DGD2"/>
<accession>M0DGD2</accession>
<dbReference type="EMBL" id="AOIV01000004">
    <property type="protein sequence ID" value="ELZ34531.1"/>
    <property type="molecule type" value="Genomic_DNA"/>
</dbReference>
<dbReference type="RefSeq" id="WP_008383594.1">
    <property type="nucleotide sequence ID" value="NZ_AOIV01000004.1"/>
</dbReference>
<reference evidence="1 2" key="1">
    <citation type="journal article" date="2014" name="PLoS Genet.">
        <title>Phylogenetically driven sequencing of extremely halophilic archaea reveals strategies for static and dynamic osmo-response.</title>
        <authorList>
            <person name="Becker E.A."/>
            <person name="Seitzer P.M."/>
            <person name="Tritt A."/>
            <person name="Larsen D."/>
            <person name="Krusor M."/>
            <person name="Yao A.I."/>
            <person name="Wu D."/>
            <person name="Madern D."/>
            <person name="Eisen J.A."/>
            <person name="Darling A.E."/>
            <person name="Facciotti M.T."/>
        </authorList>
    </citation>
    <scope>NUCLEOTIDE SEQUENCE [LARGE SCALE GENOMIC DNA]</scope>
    <source>
        <strain evidence="1 2">JCM 14848</strain>
    </source>
</reference>
<proteinExistence type="predicted"/>
<comment type="caution">
    <text evidence="1">The sequence shown here is derived from an EMBL/GenBank/DDBJ whole genome shotgun (WGS) entry which is preliminary data.</text>
</comment>
<keyword evidence="2" id="KW-1185">Reference proteome</keyword>